<dbReference type="GO" id="GO:0004500">
    <property type="term" value="F:dopamine beta-monooxygenase activity"/>
    <property type="evidence" value="ECO:0007669"/>
    <property type="project" value="InterPro"/>
</dbReference>
<accession>A0A5P9NJ24</accession>
<dbReference type="AlphaFoldDB" id="A0A5P9NJ24"/>
<evidence type="ECO:0000256" key="1">
    <source>
        <dbReference type="ARBA" id="ARBA00023157"/>
    </source>
</evidence>
<dbReference type="InterPro" id="IPR024548">
    <property type="entry name" value="Cu2_monoox_C"/>
</dbReference>
<keyword evidence="1" id="KW-1015">Disulfide bond</keyword>
<dbReference type="Pfam" id="PF03712">
    <property type="entry name" value="Cu2_monoox_C"/>
    <property type="match status" value="1"/>
</dbReference>
<dbReference type="EMBL" id="CP036422">
    <property type="protein sequence ID" value="QFU75565.1"/>
    <property type="molecule type" value="Genomic_DNA"/>
</dbReference>
<dbReference type="InterPro" id="IPR000945">
    <property type="entry name" value="DBH-like"/>
</dbReference>
<dbReference type="Proteomes" id="UP000326287">
    <property type="component" value="Chromosome"/>
</dbReference>
<name>A0A5P9NJ24_9GAMM</name>
<organism evidence="3 4">
    <name type="scientific">Halioglobus maricola</name>
    <dbReference type="NCBI Taxonomy" id="2601894"/>
    <lineage>
        <taxon>Bacteria</taxon>
        <taxon>Pseudomonadati</taxon>
        <taxon>Pseudomonadota</taxon>
        <taxon>Gammaproteobacteria</taxon>
        <taxon>Cellvibrionales</taxon>
        <taxon>Halieaceae</taxon>
        <taxon>Halioglobus</taxon>
    </lineage>
</organism>
<dbReference type="PANTHER" id="PTHR10157:SF23">
    <property type="entry name" value="MOXD1 HOMOLOG 1"/>
    <property type="match status" value="1"/>
</dbReference>
<dbReference type="KEGG" id="halc:EY643_07835"/>
<protein>
    <recommendedName>
        <fullName evidence="2">Copper type II ascorbate-dependent monooxygenase C-terminal domain-containing protein</fullName>
    </recommendedName>
</protein>
<dbReference type="InterPro" id="IPR014784">
    <property type="entry name" value="Cu2_ascorb_mOase-like_C"/>
</dbReference>
<reference evidence="3 4" key="1">
    <citation type="submission" date="2019-02" db="EMBL/GenBank/DDBJ databases">
        <authorList>
            <person name="Li S.-H."/>
        </authorList>
    </citation>
    <scope>NUCLEOTIDE SEQUENCE [LARGE SCALE GENOMIC DNA]</scope>
    <source>
        <strain evidence="3 4">IMCC14385</strain>
    </source>
</reference>
<gene>
    <name evidence="3" type="ORF">EY643_07835</name>
</gene>
<dbReference type="OrthoDB" id="9809746at2"/>
<dbReference type="Gene3D" id="2.60.120.230">
    <property type="match status" value="1"/>
</dbReference>
<keyword evidence="4" id="KW-1185">Reference proteome</keyword>
<dbReference type="SUPFAM" id="SSF49742">
    <property type="entry name" value="PHM/PNGase F"/>
    <property type="match status" value="2"/>
</dbReference>
<evidence type="ECO:0000259" key="2">
    <source>
        <dbReference type="Pfam" id="PF03712"/>
    </source>
</evidence>
<dbReference type="PANTHER" id="PTHR10157">
    <property type="entry name" value="DOPAMINE BETA HYDROXYLASE RELATED"/>
    <property type="match status" value="1"/>
</dbReference>
<sequence>MRTHKNISLLFCLVLAGCGGGGGSGSNPPPAENSGAQKTGAPPAITYYSTAKPLLERYCVSCHRDGGEAPFPLETHAQVEAKLSAMIYVVEADTMPPVGYAHHTETEGALLLEWLNEGAPLGSPDDAPALPVSQFTYHRDIRSILERRCVQCHETDGIAPFPLESLQDVRGVAAAAAFSIDNGTMPPWPPTAGYTPFKHERNLDDAEKYALTRWLKSDMPEGDPADYVAPELPVQESVNFNIELQLPQAYTPTLLPDDHRCFAIPWPEDEFTYVTAVDVRPDVVAQVHHVIVSIAEPEDADLYYAAGGEDGHPGWYCLGAGGVSGAPLPRQIGGWVPGAGREPQPRNTGIGVKPGSVMVVQMHYNTLATEPAPDQSDILVATSDEVERPAHSFLLTNPSWLQDGVMHIPAGDPNVHHSWEVPTGALSSIFGSEIGLTGFDPWVIHQGFLHMHNLGKSGRTTLIRSDGTEQVLLDIRDWDFNWQSTFNFDREVLVNPGDTIRLECYWDNSQANQEFVNGEQLQTSDVDWGDGTQDEMCLMSVMMTAPQDGYDYTPQVNVRIESPSYRQQFVPGDLVPLQLVLNNFSLHDPGEHNHDDASMHMTSMHTDANDDHSSVYEGHYHLYLNTDDDDAEHLTAWDPLYYYELPADIEPGIHTLRLSLRGADHHALGIEREVEIEVVEDFAEARLRLTEVNAWTPQTAGQDAFPDHRPTEINCPANSYYAEGDALEVETGYCNYLSLVQPSLSALQSGDTVHLVLWHGDLRAAEAAQGHVAISIDGNLLWEATVDIPADAQIFDLRIPVEFDAPQGAEIEYHLHNHGFNSWTILQLEIER</sequence>
<evidence type="ECO:0000313" key="4">
    <source>
        <dbReference type="Proteomes" id="UP000326287"/>
    </source>
</evidence>
<dbReference type="PROSITE" id="PS51257">
    <property type="entry name" value="PROKAR_LIPOPROTEIN"/>
    <property type="match status" value="1"/>
</dbReference>
<dbReference type="Gene3D" id="2.60.120.310">
    <property type="entry name" value="Copper type II, ascorbate-dependent monooxygenase, N-terminal domain"/>
    <property type="match status" value="1"/>
</dbReference>
<dbReference type="InterPro" id="IPR036939">
    <property type="entry name" value="Cu2_ascorb_mOase_N_sf"/>
</dbReference>
<feature type="domain" description="Copper type II ascorbate-dependent monooxygenase C-terminal" evidence="2">
    <location>
        <begin position="448"/>
        <end position="542"/>
    </location>
</feature>
<proteinExistence type="predicted"/>
<dbReference type="InterPro" id="IPR008977">
    <property type="entry name" value="PHM/PNGase_F_dom_sf"/>
</dbReference>
<evidence type="ECO:0000313" key="3">
    <source>
        <dbReference type="EMBL" id="QFU75565.1"/>
    </source>
</evidence>
<dbReference type="GO" id="GO:0005507">
    <property type="term" value="F:copper ion binding"/>
    <property type="evidence" value="ECO:0007669"/>
    <property type="project" value="InterPro"/>
</dbReference>